<dbReference type="OrthoDB" id="9802448at2"/>
<dbReference type="Gene3D" id="3.40.50.300">
    <property type="entry name" value="P-loop containing nucleotide triphosphate hydrolases"/>
    <property type="match status" value="1"/>
</dbReference>
<dbReference type="InterPro" id="IPR027417">
    <property type="entry name" value="P-loop_NTPase"/>
</dbReference>
<evidence type="ECO:0000256" key="5">
    <source>
        <dbReference type="SAM" id="Phobius"/>
    </source>
</evidence>
<accession>M5TXN9</accession>
<reference evidence="7 8" key="1">
    <citation type="journal article" date="2013" name="Mar. Genomics">
        <title>Expression of sulfatases in Rhodopirellula baltica and the diversity of sulfatases in the genus Rhodopirellula.</title>
        <authorList>
            <person name="Wegner C.E."/>
            <person name="Richter-Heitmann T."/>
            <person name="Klindworth A."/>
            <person name="Klockow C."/>
            <person name="Richter M."/>
            <person name="Achstetter T."/>
            <person name="Glockner F.O."/>
            <person name="Harder J."/>
        </authorList>
    </citation>
    <scope>NUCLEOTIDE SEQUENCE [LARGE SCALE GENOMIC DNA]</scope>
    <source>
        <strain evidence="7 8">SM41</strain>
    </source>
</reference>
<evidence type="ECO:0000256" key="4">
    <source>
        <dbReference type="SAM" id="MobiDB-lite"/>
    </source>
</evidence>
<evidence type="ECO:0000313" key="8">
    <source>
        <dbReference type="Proteomes" id="UP000011885"/>
    </source>
</evidence>
<keyword evidence="2" id="KW-0067">ATP-binding</keyword>
<dbReference type="PATRIC" id="fig|1263870.3.peg.4860"/>
<feature type="region of interest" description="Disordered" evidence="4">
    <location>
        <begin position="1"/>
        <end position="43"/>
    </location>
</feature>
<sequence>MSEHSSQPESGNRAESDHVAVGSDPLNSHTTNASDATPVDPLDSCQEARDRYRGQLSSIDAELQQYSATDSKFGTVRVTLFFAMVIGIGFSTTTGHPFWIAVAIVAFLAFLVAVVKNETVRMQIEIRQNEARTLRRLCARLDRDWATLVADPIGQISDVVKLNERQRYLAGDLDLLGDSSLFQLVSMAATTPGQRTLAGWLTEPVDPAVAQDRHHAVAALADQRDARLRFYTLAREVGTSTGDPESFVQWASSPPWLPSRRWLSPWSNLTAVASVLCLIALVAATLMQDRDLTRISFFALIGIAVLNLSIASLMLGPVAQIFSVAIQSRRSVDDYAELFQSAELLPTDAPEGASSNELTARIRRTFLGDPGHGGQSAGLAMRELGSIAKAGALKHSAATFLIYLPLQAFGLWDVRVLRRLEEWKERYAKNAEDWFTSLGELESLLSLAALADEYPRWAAPQWSAGGFDSKNNSDSADDSIVRCERLGHPLLQDTMRVRNDVSIGPAGTLLLVTGSNMSGKSTMLRSVGLNVSLAMAGAPVCCSAMRLPAIEMATSIRVSDDLSQGVSFYMAELNRLAAVVEHARQLHRSAQAEAANGSSQRRESPRRLLFLLDEILQGTNSRERQIAVTRVLGMLVESGAIGAITTHDLELADEPELMRIAHTVHFRETITPDADGDERMTFDYRMRDGVSPTTNALRLLEMVGLGEESS</sequence>
<dbReference type="AlphaFoldDB" id="M5TXN9"/>
<dbReference type="Gene3D" id="1.10.1420.10">
    <property type="match status" value="1"/>
</dbReference>
<dbReference type="GO" id="GO:0005829">
    <property type="term" value="C:cytosol"/>
    <property type="evidence" value="ECO:0007669"/>
    <property type="project" value="TreeGrafter"/>
</dbReference>
<dbReference type="InterPro" id="IPR036187">
    <property type="entry name" value="DNA_mismatch_repair_MutS_sf"/>
</dbReference>
<keyword evidence="5" id="KW-1133">Transmembrane helix</keyword>
<dbReference type="GO" id="GO:0006298">
    <property type="term" value="P:mismatch repair"/>
    <property type="evidence" value="ECO:0007669"/>
    <property type="project" value="InterPro"/>
</dbReference>
<feature type="transmembrane region" description="Helical" evidence="5">
    <location>
        <begin position="266"/>
        <end position="286"/>
    </location>
</feature>
<evidence type="ECO:0000256" key="3">
    <source>
        <dbReference type="ARBA" id="ARBA00023125"/>
    </source>
</evidence>
<dbReference type="PANTHER" id="PTHR11361">
    <property type="entry name" value="DNA MISMATCH REPAIR PROTEIN MUTS FAMILY MEMBER"/>
    <property type="match status" value="1"/>
</dbReference>
<dbReference type="PANTHER" id="PTHR11361:SF99">
    <property type="entry name" value="DNA MISMATCH REPAIR PROTEIN"/>
    <property type="match status" value="1"/>
</dbReference>
<protein>
    <submittedName>
        <fullName evidence="7">DNA mismatch repair protein MutS domain-containing protein</fullName>
    </submittedName>
</protein>
<gene>
    <name evidence="7" type="ORF">RSSM_04596</name>
</gene>
<feature type="domain" description="DNA mismatch repair proteins mutS family" evidence="6">
    <location>
        <begin position="507"/>
        <end position="710"/>
    </location>
</feature>
<organism evidence="7 8">
    <name type="scientific">Rhodopirellula sallentina SM41</name>
    <dbReference type="NCBI Taxonomy" id="1263870"/>
    <lineage>
        <taxon>Bacteria</taxon>
        <taxon>Pseudomonadati</taxon>
        <taxon>Planctomycetota</taxon>
        <taxon>Planctomycetia</taxon>
        <taxon>Pirellulales</taxon>
        <taxon>Pirellulaceae</taxon>
        <taxon>Rhodopirellula</taxon>
    </lineage>
</organism>
<keyword evidence="8" id="KW-1185">Reference proteome</keyword>
<dbReference type="InterPro" id="IPR045076">
    <property type="entry name" value="MutS"/>
</dbReference>
<feature type="transmembrane region" description="Helical" evidence="5">
    <location>
        <begin position="74"/>
        <end position="92"/>
    </location>
</feature>
<name>M5TXN9_9BACT</name>
<dbReference type="CDD" id="cd03283">
    <property type="entry name" value="ABC_MutS-like"/>
    <property type="match status" value="1"/>
</dbReference>
<dbReference type="Proteomes" id="UP000011885">
    <property type="component" value="Unassembled WGS sequence"/>
</dbReference>
<dbReference type="SUPFAM" id="SSF48334">
    <property type="entry name" value="DNA repair protein MutS, domain III"/>
    <property type="match status" value="1"/>
</dbReference>
<dbReference type="SUPFAM" id="SSF52540">
    <property type="entry name" value="P-loop containing nucleoside triphosphate hydrolases"/>
    <property type="match status" value="1"/>
</dbReference>
<feature type="compositionally biased region" description="Polar residues" evidence="4">
    <location>
        <begin position="1"/>
        <end position="10"/>
    </location>
</feature>
<evidence type="ECO:0000259" key="6">
    <source>
        <dbReference type="SMART" id="SM00534"/>
    </source>
</evidence>
<comment type="caution">
    <text evidence="7">The sequence shown here is derived from an EMBL/GenBank/DDBJ whole genome shotgun (WGS) entry which is preliminary data.</text>
</comment>
<keyword evidence="5" id="KW-0812">Transmembrane</keyword>
<dbReference type="EMBL" id="ANOH01000315">
    <property type="protein sequence ID" value="EMI53992.1"/>
    <property type="molecule type" value="Genomic_DNA"/>
</dbReference>
<dbReference type="GO" id="GO:0140664">
    <property type="term" value="F:ATP-dependent DNA damage sensor activity"/>
    <property type="evidence" value="ECO:0007669"/>
    <property type="project" value="InterPro"/>
</dbReference>
<dbReference type="GO" id="GO:0030983">
    <property type="term" value="F:mismatched DNA binding"/>
    <property type="evidence" value="ECO:0007669"/>
    <property type="project" value="InterPro"/>
</dbReference>
<dbReference type="SMART" id="SM00534">
    <property type="entry name" value="MUTSac"/>
    <property type="match status" value="1"/>
</dbReference>
<evidence type="ECO:0000256" key="1">
    <source>
        <dbReference type="ARBA" id="ARBA00022741"/>
    </source>
</evidence>
<dbReference type="InterPro" id="IPR000432">
    <property type="entry name" value="DNA_mismatch_repair_MutS_C"/>
</dbReference>
<keyword evidence="1" id="KW-0547">Nucleotide-binding</keyword>
<keyword evidence="5" id="KW-0472">Membrane</keyword>
<feature type="transmembrane region" description="Helical" evidence="5">
    <location>
        <begin position="98"/>
        <end position="115"/>
    </location>
</feature>
<dbReference type="Pfam" id="PF00488">
    <property type="entry name" value="MutS_V"/>
    <property type="match status" value="1"/>
</dbReference>
<evidence type="ECO:0000256" key="2">
    <source>
        <dbReference type="ARBA" id="ARBA00022840"/>
    </source>
</evidence>
<evidence type="ECO:0000313" key="7">
    <source>
        <dbReference type="EMBL" id="EMI53992.1"/>
    </source>
</evidence>
<dbReference type="GO" id="GO:0005524">
    <property type="term" value="F:ATP binding"/>
    <property type="evidence" value="ECO:0007669"/>
    <property type="project" value="UniProtKB-KW"/>
</dbReference>
<feature type="transmembrane region" description="Helical" evidence="5">
    <location>
        <begin position="298"/>
        <end position="322"/>
    </location>
</feature>
<feature type="compositionally biased region" description="Polar residues" evidence="4">
    <location>
        <begin position="25"/>
        <end position="35"/>
    </location>
</feature>
<proteinExistence type="predicted"/>
<dbReference type="RefSeq" id="WP_008683586.1">
    <property type="nucleotide sequence ID" value="NZ_ANOH01000315.1"/>
</dbReference>
<keyword evidence="3" id="KW-0238">DNA-binding</keyword>